<comment type="subcellular location">
    <subcellularLocation>
        <location evidence="3">Cytoplasm</location>
    </subcellularLocation>
    <subcellularLocation>
        <location evidence="2">Nucleus</location>
    </subcellularLocation>
</comment>
<proteinExistence type="inferred from homology"/>
<keyword evidence="10" id="KW-0539">Nucleus</keyword>
<evidence type="ECO:0000313" key="18">
    <source>
        <dbReference type="Proteomes" id="UP000504637"/>
    </source>
</evidence>
<reference evidence="19" key="3">
    <citation type="submission" date="2025-08" db="UniProtKB">
        <authorList>
            <consortium name="RefSeq"/>
        </authorList>
    </citation>
    <scope>IDENTIFICATION</scope>
    <source>
        <strain evidence="19">CBS 342.82</strain>
    </source>
</reference>
<evidence type="ECO:0000256" key="6">
    <source>
        <dbReference type="ARBA" id="ARBA00022490"/>
    </source>
</evidence>
<dbReference type="GO" id="GO:0019858">
    <property type="term" value="P:cytosine metabolic process"/>
    <property type="evidence" value="ECO:0007669"/>
    <property type="project" value="TreeGrafter"/>
</dbReference>
<evidence type="ECO:0000259" key="17">
    <source>
        <dbReference type="PROSITE" id="PS51747"/>
    </source>
</evidence>
<dbReference type="Pfam" id="PF00383">
    <property type="entry name" value="dCMP_cyt_deam_1"/>
    <property type="match status" value="1"/>
</dbReference>
<evidence type="ECO:0000256" key="7">
    <source>
        <dbReference type="ARBA" id="ARBA00022723"/>
    </source>
</evidence>
<dbReference type="PANTHER" id="PTHR11079">
    <property type="entry name" value="CYTOSINE DEAMINASE FAMILY MEMBER"/>
    <property type="match status" value="1"/>
</dbReference>
<sequence length="150" mass="16325">MSTNDEGFKIAVEEARKSLREGGIPIGACLVSADGKIIGQGHNARIQRNSAILHGEMSALESAGRLPASAYRGATMYTTLSPCDMCSGACILYKVARVVLGENNTFLGGEDYLRQRGIEVINLNHPECKDMMTDFIAKHPDDWFEDIGEC</sequence>
<dbReference type="Gene3D" id="3.40.140.10">
    <property type="entry name" value="Cytidine Deaminase, domain 2"/>
    <property type="match status" value="1"/>
</dbReference>
<comment type="similarity">
    <text evidence="4">Belongs to the cytidine and deoxycytidylate deaminase family.</text>
</comment>
<gene>
    <name evidence="19" type="ORF">K489DRAFT_383618</name>
</gene>
<evidence type="ECO:0000256" key="5">
    <source>
        <dbReference type="ARBA" id="ARBA00011738"/>
    </source>
</evidence>
<dbReference type="GO" id="GO:0046872">
    <property type="term" value="F:metal ion binding"/>
    <property type="evidence" value="ECO:0007669"/>
    <property type="project" value="UniProtKB-KW"/>
</dbReference>
<dbReference type="PROSITE" id="PS51747">
    <property type="entry name" value="CYT_DCMP_DEAMINASES_2"/>
    <property type="match status" value="1"/>
</dbReference>
<keyword evidence="18" id="KW-1185">Reference proteome</keyword>
<dbReference type="FunFam" id="3.40.140.10:FF:000016">
    <property type="entry name" value="Cytosine deaminase"/>
    <property type="match status" value="1"/>
</dbReference>
<evidence type="ECO:0000256" key="9">
    <source>
        <dbReference type="ARBA" id="ARBA00022833"/>
    </source>
</evidence>
<dbReference type="InterPro" id="IPR002125">
    <property type="entry name" value="CMP_dCMP_dom"/>
</dbReference>
<evidence type="ECO:0000256" key="11">
    <source>
        <dbReference type="ARBA" id="ARBA00050113"/>
    </source>
</evidence>
<dbReference type="GO" id="GO:0005634">
    <property type="term" value="C:nucleus"/>
    <property type="evidence" value="ECO:0007669"/>
    <property type="project" value="UniProtKB-SubCell"/>
</dbReference>
<keyword evidence="8" id="KW-0378">Hydrolase</keyword>
<dbReference type="EC" id="3.5.4.1" evidence="14"/>
<evidence type="ECO:0000256" key="10">
    <source>
        <dbReference type="ARBA" id="ARBA00023242"/>
    </source>
</evidence>
<evidence type="ECO:0000256" key="15">
    <source>
        <dbReference type="ARBA" id="ARBA00074321"/>
    </source>
</evidence>
<evidence type="ECO:0000256" key="14">
    <source>
        <dbReference type="ARBA" id="ARBA00066550"/>
    </source>
</evidence>
<dbReference type="GO" id="GO:0005737">
    <property type="term" value="C:cytoplasm"/>
    <property type="evidence" value="ECO:0007669"/>
    <property type="project" value="UniProtKB-SubCell"/>
</dbReference>
<dbReference type="SUPFAM" id="SSF53927">
    <property type="entry name" value="Cytidine deaminase-like"/>
    <property type="match status" value="1"/>
</dbReference>
<comment type="subunit">
    <text evidence="5">Homodimer.</text>
</comment>
<dbReference type="GO" id="GO:0008835">
    <property type="term" value="F:diaminohydroxyphosphoribosylaminopyrimidine deaminase activity"/>
    <property type="evidence" value="ECO:0007669"/>
    <property type="project" value="TreeGrafter"/>
</dbReference>
<dbReference type="InterPro" id="IPR016193">
    <property type="entry name" value="Cytidine_deaminase-like"/>
</dbReference>
<dbReference type="GeneID" id="54363452"/>
<dbReference type="RefSeq" id="XP_033456426.1">
    <property type="nucleotide sequence ID" value="XM_033605652.1"/>
</dbReference>
<reference evidence="19" key="2">
    <citation type="submission" date="2020-04" db="EMBL/GenBank/DDBJ databases">
        <authorList>
            <consortium name="NCBI Genome Project"/>
        </authorList>
    </citation>
    <scope>NUCLEOTIDE SEQUENCE</scope>
    <source>
        <strain evidence="19">CBS 342.82</strain>
    </source>
</reference>
<dbReference type="AlphaFoldDB" id="A0A6J3LUD0"/>
<keyword evidence="9" id="KW-0862">Zinc</keyword>
<evidence type="ECO:0000256" key="13">
    <source>
        <dbReference type="ARBA" id="ARBA00060700"/>
    </source>
</evidence>
<comment type="function">
    <text evidence="12">Catalyzes the hydrolytic deamination of cytosine to uracil or 5-methylcytosine to thymine. Is involved in the pyrimidine salvage pathway, which allows the cell to utilize cytosine for pyrimidine nucleotide synthesis.</text>
</comment>
<keyword evidence="7" id="KW-0479">Metal-binding</keyword>
<dbReference type="GO" id="GO:0008655">
    <property type="term" value="P:pyrimidine-containing compound salvage"/>
    <property type="evidence" value="ECO:0007669"/>
    <property type="project" value="TreeGrafter"/>
</dbReference>
<dbReference type="GO" id="GO:0004131">
    <property type="term" value="F:cytosine deaminase activity"/>
    <property type="evidence" value="ECO:0007669"/>
    <property type="project" value="UniProtKB-EC"/>
</dbReference>
<evidence type="ECO:0000313" key="19">
    <source>
        <dbReference type="RefSeq" id="XP_033456426.1"/>
    </source>
</evidence>
<evidence type="ECO:0000256" key="12">
    <source>
        <dbReference type="ARBA" id="ARBA00056232"/>
    </source>
</evidence>
<feature type="domain" description="CMP/dCMP-type deaminase" evidence="17">
    <location>
        <begin position="2"/>
        <end position="120"/>
    </location>
</feature>
<keyword evidence="6" id="KW-0963">Cytoplasm</keyword>
<dbReference type="OrthoDB" id="408702at2759"/>
<comment type="cofactor">
    <cofactor evidence="1">
        <name>Zn(2+)</name>
        <dbReference type="ChEBI" id="CHEBI:29105"/>
    </cofactor>
</comment>
<comment type="catalytic activity">
    <reaction evidence="11">
        <text>cytosine + H2O + H(+) = uracil + NH4(+)</text>
        <dbReference type="Rhea" id="RHEA:20605"/>
        <dbReference type="ChEBI" id="CHEBI:15377"/>
        <dbReference type="ChEBI" id="CHEBI:15378"/>
        <dbReference type="ChEBI" id="CHEBI:16040"/>
        <dbReference type="ChEBI" id="CHEBI:17568"/>
        <dbReference type="ChEBI" id="CHEBI:28938"/>
        <dbReference type="EC" id="3.5.4.1"/>
    </reaction>
</comment>
<evidence type="ECO:0000256" key="1">
    <source>
        <dbReference type="ARBA" id="ARBA00001947"/>
    </source>
</evidence>
<accession>A0A6J3LUD0</accession>
<name>A0A6J3LUD0_9PEZI</name>
<protein>
    <recommendedName>
        <fullName evidence="15">Cytosine deaminase</fullName>
        <ecNumber evidence="14">3.5.4.1</ecNumber>
    </recommendedName>
    <alternativeName>
        <fullName evidence="16">Cytosine aminohydrolase</fullName>
    </alternativeName>
</protein>
<evidence type="ECO:0000256" key="16">
    <source>
        <dbReference type="ARBA" id="ARBA00084039"/>
    </source>
</evidence>
<evidence type="ECO:0000256" key="4">
    <source>
        <dbReference type="ARBA" id="ARBA00006576"/>
    </source>
</evidence>
<evidence type="ECO:0000256" key="8">
    <source>
        <dbReference type="ARBA" id="ARBA00022801"/>
    </source>
</evidence>
<organism evidence="19">
    <name type="scientific">Dissoconium aciculare CBS 342.82</name>
    <dbReference type="NCBI Taxonomy" id="1314786"/>
    <lineage>
        <taxon>Eukaryota</taxon>
        <taxon>Fungi</taxon>
        <taxon>Dikarya</taxon>
        <taxon>Ascomycota</taxon>
        <taxon>Pezizomycotina</taxon>
        <taxon>Dothideomycetes</taxon>
        <taxon>Dothideomycetidae</taxon>
        <taxon>Mycosphaerellales</taxon>
        <taxon>Dissoconiaceae</taxon>
        <taxon>Dissoconium</taxon>
    </lineage>
</organism>
<dbReference type="CDD" id="cd01285">
    <property type="entry name" value="nucleoside_deaminase"/>
    <property type="match status" value="1"/>
</dbReference>
<dbReference type="PANTHER" id="PTHR11079:SF190">
    <property type="entry name" value="CYTOSINE DEAMINASE"/>
    <property type="match status" value="1"/>
</dbReference>
<reference evidence="19" key="1">
    <citation type="submission" date="2020-01" db="EMBL/GenBank/DDBJ databases">
        <authorList>
            <consortium name="DOE Joint Genome Institute"/>
            <person name="Haridas S."/>
            <person name="Albert R."/>
            <person name="Binder M."/>
            <person name="Bloem J."/>
            <person name="Labutti K."/>
            <person name="Salamov A."/>
            <person name="Andreopoulos B."/>
            <person name="Baker S.E."/>
            <person name="Barry K."/>
            <person name="Bills G."/>
            <person name="Bluhm B.H."/>
            <person name="Cannon C."/>
            <person name="Castanera R."/>
            <person name="Culley D.E."/>
            <person name="Daum C."/>
            <person name="Ezra D."/>
            <person name="Gonzalez J.B."/>
            <person name="Henrissat B."/>
            <person name="Kuo A."/>
            <person name="Liang C."/>
            <person name="Lipzen A."/>
            <person name="Lutzoni F."/>
            <person name="Magnuson J."/>
            <person name="Mondo S."/>
            <person name="Nolan M."/>
            <person name="Ohm R."/>
            <person name="Pangilinan J."/>
            <person name="Park H.-J."/>
            <person name="Ramirez L."/>
            <person name="Alfaro M."/>
            <person name="Sun H."/>
            <person name="Tritt A."/>
            <person name="Yoshinaga Y."/>
            <person name="Zwiers L.-H."/>
            <person name="Turgeon B.G."/>
            <person name="Goodwin S.B."/>
            <person name="Spatafora J.W."/>
            <person name="Crous P.W."/>
            <person name="Grigoriev I.V."/>
        </authorList>
    </citation>
    <scope>NUCLEOTIDE SEQUENCE</scope>
    <source>
        <strain evidence="19">CBS 342.82</strain>
    </source>
</reference>
<dbReference type="Proteomes" id="UP000504637">
    <property type="component" value="Unplaced"/>
</dbReference>
<dbReference type="GO" id="GO:0046087">
    <property type="term" value="P:cytidine metabolic process"/>
    <property type="evidence" value="ECO:0007669"/>
    <property type="project" value="TreeGrafter"/>
</dbReference>
<comment type="pathway">
    <text evidence="13">Pyrimidine metabolism; UMP biosynthesis via salvage pathway; uracil from cytosine: step 1/1.</text>
</comment>
<evidence type="ECO:0000256" key="3">
    <source>
        <dbReference type="ARBA" id="ARBA00004496"/>
    </source>
</evidence>
<evidence type="ECO:0000256" key="2">
    <source>
        <dbReference type="ARBA" id="ARBA00004123"/>
    </source>
</evidence>